<keyword evidence="4" id="KW-1185">Reference proteome</keyword>
<sequence length="744" mass="83080">MESFDFLALLKKHEKKHKRKPMQFVSVAAGVQRRLQNNIRERKSNRLSIFDSIRKLEKCDSPVVQLTKAQLKVEKRRQQLEKWKEEKEKRKKEAAALKKKPFLTGVPHAPSKLVPPPPKPMPSTSGRVTRSQSAKNRASQKIDSGKCASQSFAPKNAVFKPPQNLVKLPNLTQNKPKVTKNTNSIFVFDPVIPKNLMTKVNDNVKVSKLKKQVETNLICSKNTEAKMTKGKATKPIQRQNSPKKIIHTSSSSEVEENIHSPILNSSRKSLPAQNSPQLYQKTPRKSIGVVQNFTPKNNIPKSESRSEEKLRSPKSPTSDVLMTPEQIADEAKKISPCVTMSRGKANARKEMKKKLEEGLLDEDTCDIENVDHFRKQLASEVKRMTELCDTWEKISEQTPLPDAIQEGVLSAVGQARLLMSQKLMQFSTLVERCGRPEPGAALVTPADLHGFWDMVFMQVENVDMRFKKLEELRLRGWIDDKPVEVKKKITKNNVKKTSKPMGGTSRLRDMIAAARKAKKEQECYEAPKPPELGVSKTFEAGFFCVQSPVRSPRVSTPSTSCTLLKAVLSSEAKKASVSAAKNAASFAMLRAAGLAKNIECDGVAPLPQTPLNPVNVSATPARSILKSAQAERSSKKSIKVVLFDRSDLEPDCPSDTERPDLHQENENKENSRRKSKLIRQDATEERSPVMTRSRRKSLQGGRGSDAATNSSKKKALREVEQNTSARETPARSSRRRKSGVTVAA</sequence>
<gene>
    <name evidence="3" type="primary">101744548</name>
</gene>
<dbReference type="GO" id="GO:0023052">
    <property type="term" value="P:signaling"/>
    <property type="evidence" value="ECO:0007669"/>
    <property type="project" value="InterPro"/>
</dbReference>
<evidence type="ECO:0000313" key="4">
    <source>
        <dbReference type="Proteomes" id="UP000005204"/>
    </source>
</evidence>
<organism evidence="3 4">
    <name type="scientific">Bombyx mori</name>
    <name type="common">Silk moth</name>
    <dbReference type="NCBI Taxonomy" id="7091"/>
    <lineage>
        <taxon>Eukaryota</taxon>
        <taxon>Metazoa</taxon>
        <taxon>Ecdysozoa</taxon>
        <taxon>Arthropoda</taxon>
        <taxon>Hexapoda</taxon>
        <taxon>Insecta</taxon>
        <taxon>Pterygota</taxon>
        <taxon>Neoptera</taxon>
        <taxon>Endopterygota</taxon>
        <taxon>Lepidoptera</taxon>
        <taxon>Glossata</taxon>
        <taxon>Ditrysia</taxon>
        <taxon>Bombycoidea</taxon>
        <taxon>Bombycidae</taxon>
        <taxon>Bombycinae</taxon>
        <taxon>Bombyx</taxon>
    </lineage>
</organism>
<feature type="region of interest" description="Disordered" evidence="2">
    <location>
        <begin position="81"/>
        <end position="147"/>
    </location>
</feature>
<feature type="compositionally biased region" description="Polar residues" evidence="2">
    <location>
        <begin position="124"/>
        <end position="147"/>
    </location>
</feature>
<dbReference type="KEGG" id="bmor:101744548"/>
<accession>A0A8R2AL25</accession>
<dbReference type="PANTHER" id="PTHR12353:SF1">
    <property type="entry name" value="DISKS LARGE-ASSOCIATED PROTEIN 5"/>
    <property type="match status" value="1"/>
</dbReference>
<reference evidence="4" key="1">
    <citation type="journal article" date="2008" name="Insect Biochem. Mol. Biol.">
        <title>The genome of a lepidopteran model insect, the silkworm Bombyx mori.</title>
        <authorList>
            <consortium name="International Silkworm Genome Consortium"/>
        </authorList>
    </citation>
    <scope>NUCLEOTIDE SEQUENCE [LARGE SCALE GENOMIC DNA]</scope>
    <source>
        <strain evidence="4">p50T</strain>
    </source>
</reference>
<feature type="region of interest" description="Disordered" evidence="2">
    <location>
        <begin position="647"/>
        <end position="744"/>
    </location>
</feature>
<dbReference type="PANTHER" id="PTHR12353">
    <property type="entry name" value="DISKS LARGE-ASSOCIATED PROTEIN DAP SAP90/PSD-95-ASSOCIATED PROTEIN"/>
    <property type="match status" value="1"/>
</dbReference>
<name>A0A8R2AL25_BOMMO</name>
<proteinExistence type="inferred from homology"/>
<dbReference type="Pfam" id="PF03359">
    <property type="entry name" value="GKAP"/>
    <property type="match status" value="1"/>
</dbReference>
<feature type="compositionally biased region" description="Basic and acidic residues" evidence="2">
    <location>
        <begin position="81"/>
        <end position="96"/>
    </location>
</feature>
<feature type="compositionally biased region" description="Polar residues" evidence="2">
    <location>
        <begin position="236"/>
        <end position="252"/>
    </location>
</feature>
<comment type="similarity">
    <text evidence="1">Belongs to the SAPAP family.</text>
</comment>
<evidence type="ECO:0000256" key="2">
    <source>
        <dbReference type="SAM" id="MobiDB-lite"/>
    </source>
</evidence>
<evidence type="ECO:0000256" key="1">
    <source>
        <dbReference type="ARBA" id="ARBA00008839"/>
    </source>
</evidence>
<dbReference type="EnsemblMetazoa" id="XM_004924110.4">
    <property type="protein sequence ID" value="XP_004924167.1"/>
    <property type="gene ID" value="LOC101744548"/>
</dbReference>
<evidence type="ECO:0008006" key="5">
    <source>
        <dbReference type="Google" id="ProtNLM"/>
    </source>
</evidence>
<dbReference type="InterPro" id="IPR005026">
    <property type="entry name" value="SAPAP"/>
</dbReference>
<dbReference type="Proteomes" id="UP000005204">
    <property type="component" value="Unassembled WGS sequence"/>
</dbReference>
<protein>
    <recommendedName>
        <fullName evidence="5">Disks large-associated protein 5</fullName>
    </recommendedName>
</protein>
<dbReference type="SMR" id="A0A8R2AL25"/>
<feature type="compositionally biased region" description="Basic and acidic residues" evidence="2">
    <location>
        <begin position="655"/>
        <end position="687"/>
    </location>
</feature>
<feature type="compositionally biased region" description="Basic and acidic residues" evidence="2">
    <location>
        <begin position="302"/>
        <end position="311"/>
    </location>
</feature>
<feature type="compositionally biased region" description="Polar residues" evidence="2">
    <location>
        <begin position="262"/>
        <end position="280"/>
    </location>
</feature>
<dbReference type="AlphaFoldDB" id="A0A8R2AL25"/>
<evidence type="ECO:0000313" key="3">
    <source>
        <dbReference type="EnsemblMetazoa" id="XP_004924167.1"/>
    </source>
</evidence>
<reference evidence="3" key="2">
    <citation type="submission" date="2022-06" db="UniProtKB">
        <authorList>
            <consortium name="EnsemblMetazoa"/>
        </authorList>
    </citation>
    <scope>IDENTIFICATION</scope>
    <source>
        <strain evidence="3">p50T (Dazao)</strain>
    </source>
</reference>
<feature type="compositionally biased region" description="Polar residues" evidence="2">
    <location>
        <begin position="289"/>
        <end position="299"/>
    </location>
</feature>
<dbReference type="OrthoDB" id="10023951at2759"/>
<feature type="region of interest" description="Disordered" evidence="2">
    <location>
        <begin position="226"/>
        <end position="320"/>
    </location>
</feature>